<keyword evidence="2" id="KW-1185">Reference proteome</keyword>
<dbReference type="Proteomes" id="UP001285441">
    <property type="component" value="Unassembled WGS sequence"/>
</dbReference>
<accession>A0AAE0NPL5</accession>
<name>A0AAE0NPL5_9PEZI</name>
<protein>
    <submittedName>
        <fullName evidence="1">Uncharacterized protein</fullName>
    </submittedName>
</protein>
<reference evidence="1" key="1">
    <citation type="journal article" date="2023" name="Mol. Phylogenet. Evol.">
        <title>Genome-scale phylogeny and comparative genomics of the fungal order Sordariales.</title>
        <authorList>
            <person name="Hensen N."/>
            <person name="Bonometti L."/>
            <person name="Westerberg I."/>
            <person name="Brannstrom I.O."/>
            <person name="Guillou S."/>
            <person name="Cros-Aarteil S."/>
            <person name="Calhoun S."/>
            <person name="Haridas S."/>
            <person name="Kuo A."/>
            <person name="Mondo S."/>
            <person name="Pangilinan J."/>
            <person name="Riley R."/>
            <person name="LaButti K."/>
            <person name="Andreopoulos B."/>
            <person name="Lipzen A."/>
            <person name="Chen C."/>
            <person name="Yan M."/>
            <person name="Daum C."/>
            <person name="Ng V."/>
            <person name="Clum A."/>
            <person name="Steindorff A."/>
            <person name="Ohm R.A."/>
            <person name="Martin F."/>
            <person name="Silar P."/>
            <person name="Natvig D.O."/>
            <person name="Lalanne C."/>
            <person name="Gautier V."/>
            <person name="Ament-Velasquez S.L."/>
            <person name="Kruys A."/>
            <person name="Hutchinson M.I."/>
            <person name="Powell A.J."/>
            <person name="Barry K."/>
            <person name="Miller A.N."/>
            <person name="Grigoriev I.V."/>
            <person name="Debuchy R."/>
            <person name="Gladieux P."/>
            <person name="Hiltunen Thoren M."/>
            <person name="Johannesson H."/>
        </authorList>
    </citation>
    <scope>NUCLEOTIDE SEQUENCE</scope>
    <source>
        <strain evidence="1">CBS 232.78</strain>
    </source>
</reference>
<reference evidence="1" key="2">
    <citation type="submission" date="2023-06" db="EMBL/GenBank/DDBJ databases">
        <authorList>
            <consortium name="Lawrence Berkeley National Laboratory"/>
            <person name="Haridas S."/>
            <person name="Hensen N."/>
            <person name="Bonometti L."/>
            <person name="Westerberg I."/>
            <person name="Brannstrom I.O."/>
            <person name="Guillou S."/>
            <person name="Cros-Aarteil S."/>
            <person name="Calhoun S."/>
            <person name="Kuo A."/>
            <person name="Mondo S."/>
            <person name="Pangilinan J."/>
            <person name="Riley R."/>
            <person name="LaButti K."/>
            <person name="Andreopoulos B."/>
            <person name="Lipzen A."/>
            <person name="Chen C."/>
            <person name="Yanf M."/>
            <person name="Daum C."/>
            <person name="Ng V."/>
            <person name="Clum A."/>
            <person name="Steindorff A."/>
            <person name="Ohm R."/>
            <person name="Martin F."/>
            <person name="Silar P."/>
            <person name="Natvig D."/>
            <person name="Lalanne C."/>
            <person name="Gautier V."/>
            <person name="Ament-velasquez S.L."/>
            <person name="Kruys A."/>
            <person name="Hutchinson M.I."/>
            <person name="Powell A.J."/>
            <person name="Barry K."/>
            <person name="Miller A.N."/>
            <person name="Grigoriev I.V."/>
            <person name="Debuchy R."/>
            <person name="Gladieux P."/>
            <person name="Thoren M.H."/>
            <person name="Johannesson H."/>
        </authorList>
    </citation>
    <scope>NUCLEOTIDE SEQUENCE</scope>
    <source>
        <strain evidence="1">CBS 232.78</strain>
    </source>
</reference>
<comment type="caution">
    <text evidence="1">The sequence shown here is derived from an EMBL/GenBank/DDBJ whole genome shotgun (WGS) entry which is preliminary data.</text>
</comment>
<evidence type="ECO:0000313" key="2">
    <source>
        <dbReference type="Proteomes" id="UP001285441"/>
    </source>
</evidence>
<gene>
    <name evidence="1" type="ORF">B0H63DRAFT_522714</name>
</gene>
<dbReference type="AlphaFoldDB" id="A0AAE0NPL5"/>
<evidence type="ECO:0000313" key="1">
    <source>
        <dbReference type="EMBL" id="KAK3385377.1"/>
    </source>
</evidence>
<organism evidence="1 2">
    <name type="scientific">Podospora didyma</name>
    <dbReference type="NCBI Taxonomy" id="330526"/>
    <lineage>
        <taxon>Eukaryota</taxon>
        <taxon>Fungi</taxon>
        <taxon>Dikarya</taxon>
        <taxon>Ascomycota</taxon>
        <taxon>Pezizomycotina</taxon>
        <taxon>Sordariomycetes</taxon>
        <taxon>Sordariomycetidae</taxon>
        <taxon>Sordariales</taxon>
        <taxon>Podosporaceae</taxon>
        <taxon>Podospora</taxon>
    </lineage>
</organism>
<sequence length="315" mass="34739">MASQPLASGLFNLRTLKNVLTAGVKAILSVQHGGKTLGSVFYDAIIISLLLKATIANILPQRLANCLMIRRVFMVPLPRNPVFFGREEALIRMRAILSTPRCRNICELAGLPGIGKTQTALEYTTLPRIDHRHNPLTEWLGGQTIRLGPLQPEEGACLLLRGLSAFGGRVGTMDARTDHGLDVNNEDAPTFRKISIRVDGLPSMLQHMAGFLGACQLTPMELLQQWDTNRQLSQILCTSEAGSGPPSVHHYKEAPGVEWKLSEASLTPEGRSLVMLLGLVQTVDKTLLCQVYQCSRYYLDYLPVSFFKLLECLTT</sequence>
<proteinExistence type="predicted"/>
<dbReference type="EMBL" id="JAULSW010000004">
    <property type="protein sequence ID" value="KAK3385377.1"/>
    <property type="molecule type" value="Genomic_DNA"/>
</dbReference>